<dbReference type="PANTHER" id="PTHR10953:SF4">
    <property type="entry name" value="UBIQUITIN-ACTIVATING ENZYME E1 C-TERMINAL DOMAIN-CONTAINING PROTEIN"/>
    <property type="match status" value="1"/>
</dbReference>
<evidence type="ECO:0000256" key="3">
    <source>
        <dbReference type="ARBA" id="ARBA00005673"/>
    </source>
</evidence>
<dbReference type="EMBL" id="LSBJ02000003">
    <property type="protein sequence ID" value="OAQ68778.2"/>
    <property type="molecule type" value="Genomic_DNA"/>
</dbReference>
<dbReference type="InterPro" id="IPR042302">
    <property type="entry name" value="E1_FCCH_sf"/>
</dbReference>
<proteinExistence type="inferred from homology"/>
<dbReference type="Gene3D" id="3.40.50.12550">
    <property type="entry name" value="Ubiquitin-activating enzyme E1, inactive adenylation domain, subdomain 2"/>
    <property type="match status" value="1"/>
</dbReference>
<dbReference type="InterPro" id="IPR018075">
    <property type="entry name" value="UBQ-activ_enz_E1"/>
</dbReference>
<feature type="compositionally biased region" description="Polar residues" evidence="12">
    <location>
        <begin position="568"/>
        <end position="592"/>
    </location>
</feature>
<organism evidence="14 15">
    <name type="scientific">Pochonia chlamydosporia 170</name>
    <dbReference type="NCBI Taxonomy" id="1380566"/>
    <lineage>
        <taxon>Eukaryota</taxon>
        <taxon>Fungi</taxon>
        <taxon>Dikarya</taxon>
        <taxon>Ascomycota</taxon>
        <taxon>Pezizomycotina</taxon>
        <taxon>Sordariomycetes</taxon>
        <taxon>Hypocreomycetidae</taxon>
        <taxon>Hypocreales</taxon>
        <taxon>Clavicipitaceae</taxon>
        <taxon>Pochonia</taxon>
    </lineage>
</organism>
<dbReference type="InterPro" id="IPR000594">
    <property type="entry name" value="ThiF_NAD_FAD-bd"/>
</dbReference>
<dbReference type="InterPro" id="IPR000011">
    <property type="entry name" value="UBQ/SUMO-activ_enz_E1-like"/>
</dbReference>
<dbReference type="Gene3D" id="3.50.50.80">
    <property type="entry name" value="Ubiquitin-activating enzyme E1, inactive adenylation domain, subdomain 1"/>
    <property type="match status" value="1"/>
</dbReference>
<dbReference type="NCBIfam" id="TIGR01408">
    <property type="entry name" value="Ube1"/>
    <property type="match status" value="1"/>
</dbReference>
<evidence type="ECO:0000313" key="14">
    <source>
        <dbReference type="EMBL" id="OAQ68778.2"/>
    </source>
</evidence>
<dbReference type="FunFam" id="3.40.50.720:FF:000015">
    <property type="entry name" value="Ubiquitin-activating enzyme E1 1"/>
    <property type="match status" value="1"/>
</dbReference>
<dbReference type="FunFam" id="1.10.10.2660:FF:000001">
    <property type="entry name" value="Ubiquitin-activating enzyme E1 1"/>
    <property type="match status" value="1"/>
</dbReference>
<evidence type="ECO:0000256" key="4">
    <source>
        <dbReference type="ARBA" id="ARBA00012990"/>
    </source>
</evidence>
<feature type="compositionally biased region" description="Polar residues" evidence="12">
    <location>
        <begin position="534"/>
        <end position="543"/>
    </location>
</feature>
<reference evidence="14 15" key="1">
    <citation type="journal article" date="2016" name="PLoS Pathog.">
        <title>Biosynthesis of antibiotic leucinostatins in bio-control fungus Purpureocillium lilacinum and their inhibition on phytophthora revealed by genome mining.</title>
        <authorList>
            <person name="Wang G."/>
            <person name="Liu Z."/>
            <person name="Lin R."/>
            <person name="Li E."/>
            <person name="Mao Z."/>
            <person name="Ling J."/>
            <person name="Yang Y."/>
            <person name="Yin W.B."/>
            <person name="Xie B."/>
        </authorList>
    </citation>
    <scope>NUCLEOTIDE SEQUENCE [LARGE SCALE GENOMIC DNA]</scope>
    <source>
        <strain evidence="14">170</strain>
    </source>
</reference>
<dbReference type="GO" id="GO:0031510">
    <property type="term" value="C:SUMO activating enzyme complex"/>
    <property type="evidence" value="ECO:0007669"/>
    <property type="project" value="TreeGrafter"/>
</dbReference>
<dbReference type="Proteomes" id="UP000078397">
    <property type="component" value="Unassembled WGS sequence"/>
</dbReference>
<accession>A0A179FU66</accession>
<dbReference type="SUPFAM" id="SSF69572">
    <property type="entry name" value="Activating enzymes of the ubiquitin-like proteins"/>
    <property type="match status" value="2"/>
</dbReference>
<evidence type="ECO:0000256" key="11">
    <source>
        <dbReference type="RuleBase" id="RU000519"/>
    </source>
</evidence>
<comment type="catalytic activity">
    <reaction evidence="1">
        <text>ATP + ubiquitin + [E1 ubiquitin-activating enzyme]-L-cysteine = AMP + diphosphate + S-ubiquitinyl-[E1 ubiquitin-activating enzyme]-L-cysteine.</text>
        <dbReference type="EC" id="6.2.1.45"/>
    </reaction>
</comment>
<dbReference type="InterPro" id="IPR042449">
    <property type="entry name" value="Ub-E1_IAD_1"/>
</dbReference>
<evidence type="ECO:0000256" key="2">
    <source>
        <dbReference type="ARBA" id="ARBA00004906"/>
    </source>
</evidence>
<keyword evidence="5 11" id="KW-0436">Ligase</keyword>
<dbReference type="PANTHER" id="PTHR10953">
    <property type="entry name" value="UBIQUITIN-ACTIVATING ENZYME E1"/>
    <property type="match status" value="1"/>
</dbReference>
<dbReference type="Pfam" id="PF09810">
    <property type="entry name" value="Exo5"/>
    <property type="match status" value="1"/>
</dbReference>
<dbReference type="STRING" id="1380566.A0A179FU66"/>
<dbReference type="InterPro" id="IPR038252">
    <property type="entry name" value="UBA_E1_C_sf"/>
</dbReference>
<dbReference type="OrthoDB" id="10252231at2759"/>
<feature type="active site" description="Glycyl thioester intermediate" evidence="10">
    <location>
        <position position="1212"/>
    </location>
</feature>
<feature type="region of interest" description="Disordered" evidence="12">
    <location>
        <begin position="127"/>
        <end position="148"/>
    </location>
</feature>
<feature type="compositionally biased region" description="Basic and acidic residues" evidence="12">
    <location>
        <begin position="593"/>
        <end position="606"/>
    </location>
</feature>
<dbReference type="InterPro" id="IPR018965">
    <property type="entry name" value="Ub-activating_enz_E1_C"/>
</dbReference>
<dbReference type="Pfam" id="PF09358">
    <property type="entry name" value="E1_UFD"/>
    <property type="match status" value="1"/>
</dbReference>
<dbReference type="PROSITE" id="PS00865">
    <property type="entry name" value="UBIQUITIN_ACTIVAT_2"/>
    <property type="match status" value="1"/>
</dbReference>
<dbReference type="Gene3D" id="1.10.10.2660">
    <property type="entry name" value="Ubiquitin-activating enzyme E1, SCCH domain"/>
    <property type="match status" value="1"/>
</dbReference>
<dbReference type="UniPathway" id="UPA00143"/>
<sequence>MAAPSILDTESDYGSDISPEDELLLIELASQSHQQVPASANLPPRTGSYNTSNVDLLPGRTDTVGENDALVTESIGVPETLQIVEPNYSESLVAVSDITNSESFDKIVTYPDLGRALADAEAIRNGEGQGKALSDENMESEDFEDDRSPLQRFRSYPKRPLTVTDLTAGAWCELQYWYTLTKLPGGRRTKTPAMKGGSKIHKKLEDEVHTTIQVDVLTKEDSFALRMWNFIQGMRTLRETGLTREVEVWGMVHGNFVNGVIDALSHENPNPEFEKELAEQTKFDPKQTSLMSFVTRNGKPADAAPSPRVYLVDVKTRGSLAPVTKALLRPAKIQLLLYHRFLSDIAAGRLDFFKLFRRYGLDADDTFSDGFIAQMGDLHDEIFQDSQSSETPAESFDSQPRTGVLKYQTLRELLPLMKEEINLTFSEGDKSMGSMLRVQYVHRDDGREIDVHDFPVSKHALDNYLTQYMQWWQGERKANGVEIEEAFKCRTCEFTAECTWRNAKAEGYRKEAHDRAQARRQTSEFSSTYASSSPKNLMSTAPQSNTFVTSDTASEITLVDPSAYNASAGTAQSARMNNTASRPDTNNRGNKASKSDYDKNKNWEARGTKLPEVDPATRMQVDESVVGHNEIDESLYSRQLYVLGHEAMKRMGASNVLIVGLKGLGVEIAKNIALAGVKSLTLYDPAPTQISDLSSQFFLTPEDVGVPRHDATAPRVAELNAYTPVKIHESAGLDSDLSQFDKYQVVVLTNTPLQSQKAIGNYCHSKGIYVVAADTFGLFGSIFCDFGEKFTVIDPTGETPLSGIVAGVDEEGLVSALDETRHGLEDGDYVTFSEIEGMEGLNGCEPRKITVKGPYTFSIGDVTGLGQYQRGGMYQQVKMPQPVSFKDFTASLKEPEFVMSDFAKFDRPAQLHVGFQALHAFQLSKGRLPNPMDDDDAAVVLGAAKLFVQEEGLVMDLDEKLLKELSYQAQGDLSPMAAFFGGITAQEILKAVSGKFQPIKQWMYFDSLESLPTSTKRSPELCKPLGTRYDGQIAVFGTEYQEKIANLTQFLVGAGAIGCEMLKNWAMMGLGTGPKGKIFVTDMDSIEKSNLNRQFLFRADDVGNMKSDCAAKAVQRMNPDLVGHIQTFKDRVSPDTENIFNESFWEGLDGVTNALDNVEARTYVDRRCVFFRKPLLESGTLGTKGNTQVVLPHLTESYSSSQDPPEKEFPMCTIRSFPNRIEHTIAWAKEYMFEKCFVKAPQTVNLYLTQPNFLETTLKQGGNQKETLETIRNYLTTERPRTFEDCIAWARMQFETEFTNKIQQLLYNFPKDSETSSGTPFWSGPKRAPDALKFDPNNPTHFGFVVAAANLHAFNFNIKSPGNDRAIYLRELENVIVPDFTPDANVKIQADDKEPDPNVGGNEDEDELQTIISSIPAPSTLSGFQLQPVEFEKDDDSNHHIDFITACSNLRAENYKIESADRHKTKFIAGKIIPAIATTTALVTGLVVLELYKVIDDKKDIEQYKNGFINLALPFFGFSEPIASPKVVYKGPEGKVTLDKIWDRFEINDMTLQELLDHFKAQGLTIVMLSSGVSLLYASFHAPAKMKERLGWKLSQLVENISKKPIPEHQKEVIFEMVAEDMDEEDAEVPYIKVKVR</sequence>
<gene>
    <name evidence="14" type="ORF">VFPPC_04967</name>
</gene>
<dbReference type="InterPro" id="IPR019572">
    <property type="entry name" value="UBA_E1_SCCH"/>
</dbReference>
<feature type="compositionally biased region" description="Acidic residues" evidence="12">
    <location>
        <begin position="136"/>
        <end position="145"/>
    </location>
</feature>
<evidence type="ECO:0000256" key="10">
    <source>
        <dbReference type="PROSITE-ProRule" id="PRU10132"/>
    </source>
</evidence>
<evidence type="ECO:0000259" key="13">
    <source>
        <dbReference type="SMART" id="SM00985"/>
    </source>
</evidence>
<dbReference type="PRINTS" id="PR01849">
    <property type="entry name" value="UBIQUITINACT"/>
</dbReference>
<protein>
    <recommendedName>
        <fullName evidence="9">Ubiquitin-activating enzyme E1 1</fullName>
        <ecNumber evidence="4">6.2.1.45</ecNumber>
    </recommendedName>
</protein>
<dbReference type="CDD" id="cd01491">
    <property type="entry name" value="Ube1_repeat1"/>
    <property type="match status" value="1"/>
</dbReference>
<evidence type="ECO:0000256" key="12">
    <source>
        <dbReference type="SAM" id="MobiDB-lite"/>
    </source>
</evidence>
<feature type="region of interest" description="Disordered" evidence="12">
    <location>
        <begin position="568"/>
        <end position="606"/>
    </location>
</feature>
<dbReference type="EC" id="6.2.1.45" evidence="4"/>
<dbReference type="Pfam" id="PF00899">
    <property type="entry name" value="ThiF"/>
    <property type="match status" value="1"/>
</dbReference>
<dbReference type="GO" id="GO:0016925">
    <property type="term" value="P:protein sumoylation"/>
    <property type="evidence" value="ECO:0007669"/>
    <property type="project" value="TreeGrafter"/>
</dbReference>
<dbReference type="GO" id="GO:0045145">
    <property type="term" value="F:single-stranded DNA 5'-3' DNA exonuclease activity"/>
    <property type="evidence" value="ECO:0007669"/>
    <property type="project" value="InterPro"/>
</dbReference>
<dbReference type="FunFam" id="2.40.30.180:FF:000001">
    <property type="entry name" value="ubiquitin-like modifier-activating enzyme 1"/>
    <property type="match status" value="1"/>
</dbReference>
<evidence type="ECO:0000256" key="1">
    <source>
        <dbReference type="ARBA" id="ARBA00000488"/>
    </source>
</evidence>
<dbReference type="GO" id="GO:0004839">
    <property type="term" value="F:ubiquitin activating enzyme activity"/>
    <property type="evidence" value="ECO:0007669"/>
    <property type="project" value="UniProtKB-EC"/>
</dbReference>
<dbReference type="CDD" id="cd01490">
    <property type="entry name" value="Ube1_repeat2"/>
    <property type="match status" value="1"/>
</dbReference>
<evidence type="ECO:0000313" key="15">
    <source>
        <dbReference type="Proteomes" id="UP000078397"/>
    </source>
</evidence>
<dbReference type="InterPro" id="IPR035985">
    <property type="entry name" value="Ubiquitin-activating_enz"/>
</dbReference>
<dbReference type="GO" id="GO:0005524">
    <property type="term" value="F:ATP binding"/>
    <property type="evidence" value="ECO:0007669"/>
    <property type="project" value="UniProtKB-KW"/>
</dbReference>
<dbReference type="InterPro" id="IPR032418">
    <property type="entry name" value="E1_FCCH"/>
</dbReference>
<dbReference type="InterPro" id="IPR045886">
    <property type="entry name" value="ThiF/MoeB/HesA"/>
</dbReference>
<dbReference type="InterPro" id="IPR032420">
    <property type="entry name" value="E1_4HB"/>
</dbReference>
<feature type="region of interest" description="Disordered" evidence="12">
    <location>
        <begin position="509"/>
        <end position="543"/>
    </location>
</feature>
<dbReference type="GO" id="GO:0005737">
    <property type="term" value="C:cytoplasm"/>
    <property type="evidence" value="ECO:0007669"/>
    <property type="project" value="TreeGrafter"/>
</dbReference>
<feature type="compositionally biased region" description="Low complexity" evidence="12">
    <location>
        <begin position="523"/>
        <end position="533"/>
    </location>
</feature>
<keyword evidence="15" id="KW-1185">Reference proteome</keyword>
<keyword evidence="8 11" id="KW-0067">ATP-binding</keyword>
<dbReference type="Pfam" id="PF16191">
    <property type="entry name" value="E1_4HB"/>
    <property type="match status" value="1"/>
</dbReference>
<dbReference type="FunFam" id="3.40.50.12550:FF:000001">
    <property type="entry name" value="Ubiquitin-activating enzyme E1 1"/>
    <property type="match status" value="1"/>
</dbReference>
<name>A0A179FU66_METCM</name>
<dbReference type="Gene3D" id="3.10.290.60">
    <property type="entry name" value="Ubiquitin-activating enzyme E1, UFD domain"/>
    <property type="match status" value="1"/>
</dbReference>
<dbReference type="FunFam" id="3.10.290.60:FF:000002">
    <property type="entry name" value="Ubiquitin-like modifier-activating enzyme 1"/>
    <property type="match status" value="1"/>
</dbReference>
<evidence type="ECO:0000256" key="9">
    <source>
        <dbReference type="ARBA" id="ARBA00073786"/>
    </source>
</evidence>
<dbReference type="RefSeq" id="XP_022284503.1">
    <property type="nucleotide sequence ID" value="XM_022428427.1"/>
</dbReference>
<dbReference type="GeneID" id="28848220"/>
<evidence type="ECO:0000256" key="8">
    <source>
        <dbReference type="ARBA" id="ARBA00022840"/>
    </source>
</evidence>
<evidence type="ECO:0000256" key="7">
    <source>
        <dbReference type="ARBA" id="ARBA00022786"/>
    </source>
</evidence>
<evidence type="ECO:0000256" key="5">
    <source>
        <dbReference type="ARBA" id="ARBA00022598"/>
    </source>
</evidence>
<dbReference type="KEGG" id="pchm:VFPPC_04967"/>
<dbReference type="Gene3D" id="3.40.50.720">
    <property type="entry name" value="NAD(P)-binding Rossmann-like Domain"/>
    <property type="match status" value="1"/>
</dbReference>
<comment type="pathway">
    <text evidence="2">Protein modification; protein ubiquitination.</text>
</comment>
<dbReference type="Gene3D" id="2.40.30.180">
    <property type="entry name" value="Ubiquitin-activating enzyme E1, FCCH domain"/>
    <property type="match status" value="1"/>
</dbReference>
<evidence type="ECO:0000256" key="6">
    <source>
        <dbReference type="ARBA" id="ARBA00022741"/>
    </source>
</evidence>
<dbReference type="FunFam" id="3.50.50.80:FF:000001">
    <property type="entry name" value="ubiquitin-like modifier-activating enzyme 1"/>
    <property type="match status" value="1"/>
</dbReference>
<dbReference type="SMART" id="SM00985">
    <property type="entry name" value="UBA_e1_C"/>
    <property type="match status" value="1"/>
</dbReference>
<comment type="caution">
    <text evidence="14">The sequence shown here is derived from an EMBL/GenBank/DDBJ whole genome shotgun (WGS) entry which is preliminary data.</text>
</comment>
<keyword evidence="7 11" id="KW-0833">Ubl conjugation pathway</keyword>
<keyword evidence="6 11" id="KW-0547">Nucleotide-binding</keyword>
<dbReference type="InterPro" id="IPR019190">
    <property type="entry name" value="EXOV"/>
</dbReference>
<dbReference type="Pfam" id="PF16190">
    <property type="entry name" value="E1_FCCH"/>
    <property type="match status" value="1"/>
</dbReference>
<dbReference type="GO" id="GO:0019948">
    <property type="term" value="F:SUMO activating enzyme activity"/>
    <property type="evidence" value="ECO:0007669"/>
    <property type="project" value="TreeGrafter"/>
</dbReference>
<dbReference type="Pfam" id="PF10585">
    <property type="entry name" value="UBA_E1_SCCH"/>
    <property type="match status" value="1"/>
</dbReference>
<feature type="domain" description="Ubiquitin-activating enzyme E1 C-terminal" evidence="13">
    <location>
        <begin position="1504"/>
        <end position="1632"/>
    </location>
</feature>
<comment type="similarity">
    <text evidence="3 11">Belongs to the ubiquitin-activating E1 family.</text>
</comment>
<dbReference type="InterPro" id="IPR042063">
    <property type="entry name" value="Ubi_acti_E1_SCCH"/>
</dbReference>
<dbReference type="InterPro" id="IPR033127">
    <property type="entry name" value="UBQ-activ_enz_E1_Cys_AS"/>
</dbReference>